<sequence length="235" mass="26948">MDTLRLWTQQCRLEHNECRSGWNGLLRVRKSAPKRSYTLRLVDCASMKVVLAKVHVRYAALSYVWGKAEQYSSKMEDIVKPIDDPDNEYVSLENRKLPRTISEAIRVCQEISIRYLWVDTLCIIQDDKVEKSHSLSAMDQIYKSAILTIIAASATHADAGLAGVQPGSRNTQACEGWLDGTRLRRVNTYDAEAMIEDTPWSKRGWTYQESYFSPRKLIFANDRAYWHCPASSYGE</sequence>
<feature type="non-terminal residue" evidence="2">
    <location>
        <position position="235"/>
    </location>
</feature>
<dbReference type="OrthoDB" id="2958217at2759"/>
<dbReference type="InterPro" id="IPR010730">
    <property type="entry name" value="HET"/>
</dbReference>
<evidence type="ECO:0000313" key="2">
    <source>
        <dbReference type="EMBL" id="KAF1962508.1"/>
    </source>
</evidence>
<evidence type="ECO:0000259" key="1">
    <source>
        <dbReference type="Pfam" id="PF06985"/>
    </source>
</evidence>
<gene>
    <name evidence="2" type="ORF">CC80DRAFT_400504</name>
</gene>
<dbReference type="Proteomes" id="UP000800035">
    <property type="component" value="Unassembled WGS sequence"/>
</dbReference>
<accession>A0A6A5UCP0</accession>
<evidence type="ECO:0000313" key="3">
    <source>
        <dbReference type="Proteomes" id="UP000800035"/>
    </source>
</evidence>
<organism evidence="2 3">
    <name type="scientific">Byssothecium circinans</name>
    <dbReference type="NCBI Taxonomy" id="147558"/>
    <lineage>
        <taxon>Eukaryota</taxon>
        <taxon>Fungi</taxon>
        <taxon>Dikarya</taxon>
        <taxon>Ascomycota</taxon>
        <taxon>Pezizomycotina</taxon>
        <taxon>Dothideomycetes</taxon>
        <taxon>Pleosporomycetidae</taxon>
        <taxon>Pleosporales</taxon>
        <taxon>Massarineae</taxon>
        <taxon>Massarinaceae</taxon>
        <taxon>Byssothecium</taxon>
    </lineage>
</organism>
<reference evidence="2" key="1">
    <citation type="journal article" date="2020" name="Stud. Mycol.">
        <title>101 Dothideomycetes genomes: a test case for predicting lifestyles and emergence of pathogens.</title>
        <authorList>
            <person name="Haridas S."/>
            <person name="Albert R."/>
            <person name="Binder M."/>
            <person name="Bloem J."/>
            <person name="Labutti K."/>
            <person name="Salamov A."/>
            <person name="Andreopoulos B."/>
            <person name="Baker S."/>
            <person name="Barry K."/>
            <person name="Bills G."/>
            <person name="Bluhm B."/>
            <person name="Cannon C."/>
            <person name="Castanera R."/>
            <person name="Culley D."/>
            <person name="Daum C."/>
            <person name="Ezra D."/>
            <person name="Gonzalez J."/>
            <person name="Henrissat B."/>
            <person name="Kuo A."/>
            <person name="Liang C."/>
            <person name="Lipzen A."/>
            <person name="Lutzoni F."/>
            <person name="Magnuson J."/>
            <person name="Mondo S."/>
            <person name="Nolan M."/>
            <person name="Ohm R."/>
            <person name="Pangilinan J."/>
            <person name="Park H.-J."/>
            <person name="Ramirez L."/>
            <person name="Alfaro M."/>
            <person name="Sun H."/>
            <person name="Tritt A."/>
            <person name="Yoshinaga Y."/>
            <person name="Zwiers L.-H."/>
            <person name="Turgeon B."/>
            <person name="Goodwin S."/>
            <person name="Spatafora J."/>
            <person name="Crous P."/>
            <person name="Grigoriev I."/>
        </authorList>
    </citation>
    <scope>NUCLEOTIDE SEQUENCE</scope>
    <source>
        <strain evidence="2">CBS 675.92</strain>
    </source>
</reference>
<name>A0A6A5UCP0_9PLEO</name>
<dbReference type="PANTHER" id="PTHR33112:SF12">
    <property type="entry name" value="HETEROKARYON INCOMPATIBILITY DOMAIN-CONTAINING PROTEIN"/>
    <property type="match status" value="1"/>
</dbReference>
<dbReference type="PANTHER" id="PTHR33112">
    <property type="entry name" value="DOMAIN PROTEIN, PUTATIVE-RELATED"/>
    <property type="match status" value="1"/>
</dbReference>
<dbReference type="AlphaFoldDB" id="A0A6A5UCP0"/>
<dbReference type="EMBL" id="ML976979">
    <property type="protein sequence ID" value="KAF1962508.1"/>
    <property type="molecule type" value="Genomic_DNA"/>
</dbReference>
<dbReference type="Pfam" id="PF06985">
    <property type="entry name" value="HET"/>
    <property type="match status" value="1"/>
</dbReference>
<keyword evidence="3" id="KW-1185">Reference proteome</keyword>
<protein>
    <submittedName>
        <fullName evidence="2">HET-domain-containing protein</fullName>
    </submittedName>
</protein>
<feature type="domain" description="Heterokaryon incompatibility" evidence="1">
    <location>
        <begin position="58"/>
        <end position="209"/>
    </location>
</feature>
<proteinExistence type="predicted"/>